<comment type="caution">
    <text evidence="1">The sequence shown here is derived from an EMBL/GenBank/DDBJ whole genome shotgun (WGS) entry which is preliminary data.</text>
</comment>
<reference evidence="1" key="1">
    <citation type="submission" date="2020-05" db="EMBL/GenBank/DDBJ databases">
        <title>Large-scale comparative analyses of tick genomes elucidate their genetic diversity and vector capacities.</title>
        <authorList>
            <person name="Jia N."/>
            <person name="Wang J."/>
            <person name="Shi W."/>
            <person name="Du L."/>
            <person name="Sun Y."/>
            <person name="Zhan W."/>
            <person name="Jiang J."/>
            <person name="Wang Q."/>
            <person name="Zhang B."/>
            <person name="Ji P."/>
            <person name="Sakyi L.B."/>
            <person name="Cui X."/>
            <person name="Yuan T."/>
            <person name="Jiang B."/>
            <person name="Yang W."/>
            <person name="Lam T.T.-Y."/>
            <person name="Chang Q."/>
            <person name="Ding S."/>
            <person name="Wang X."/>
            <person name="Zhu J."/>
            <person name="Ruan X."/>
            <person name="Zhao L."/>
            <person name="Wei J."/>
            <person name="Que T."/>
            <person name="Du C."/>
            <person name="Cheng J."/>
            <person name="Dai P."/>
            <person name="Han X."/>
            <person name="Huang E."/>
            <person name="Gao Y."/>
            <person name="Liu J."/>
            <person name="Shao H."/>
            <person name="Ye R."/>
            <person name="Li L."/>
            <person name="Wei W."/>
            <person name="Wang X."/>
            <person name="Wang C."/>
            <person name="Yang T."/>
            <person name="Huo Q."/>
            <person name="Li W."/>
            <person name="Guo W."/>
            <person name="Chen H."/>
            <person name="Zhou L."/>
            <person name="Ni X."/>
            <person name="Tian J."/>
            <person name="Zhou Y."/>
            <person name="Sheng Y."/>
            <person name="Liu T."/>
            <person name="Pan Y."/>
            <person name="Xia L."/>
            <person name="Li J."/>
            <person name="Zhao F."/>
            <person name="Cao W."/>
        </authorList>
    </citation>
    <scope>NUCLEOTIDE SEQUENCE</scope>
    <source>
        <strain evidence="1">Hyas-2018</strain>
    </source>
</reference>
<proteinExistence type="predicted"/>
<sequence length="955" mass="106218">MAEDEVGRLIRSRLRSVEGLDDYMQLTGVVKRHVRCASPPSGCSKQLDDLNDDCWRILRSFLSFDDVKRFTAAQSDSFRRFSIVESYNSSWDIYQKAPLHMPSTAKLSHCQQHNVSDEQRLKEVFPVAVDIITQTSDPKSFRGSRQRGPFGLPETAPPENEELTTEEIVRRPFARRATEPPQDKVRRTPRTHVGMITPVVDHVTAEPVPSTSVEEMDQSTTGVDGDAYEAPRVAVTEGDEFECNTSACRHIKDWVDATVISQADPCKSWNGFVCQDSVTFPSFESDQAEHATTTVENGTEGTTAEQTSATGEEDNRELMKSCLHYAWNPAEGVQDVLSFLRYFNLDLRHMVDDPTEDPLKRMMQLSLEYGVDAPVSFSLKYDVTADAPFSLEITLNTEVKEFVSARQSLYGDDIDDFYQFLLAHYALVYDANVTKQLIDADEEIADFLNDTAAGPGRTLSLNVGKLSEVTGISTDRWAKLLARYGLFKHGVNGHVSADQPALSLVAYLSRPAETLAMRRELAWNVLRYLIGPKADVTAVLNWTRGMEDVTEELQSMPTPESKCQRLVEKQSGVPHRVLDLFEGKNAVPASTISDVTHFMAELQEAVASVFKDGASNGSILASVTHSALPLAASAPSQAPPIANFRRLEADSESPFAAFMGPTKTTGKTMKRDVDVQGSFLWRWLRRLRAWHSLPPLVQALLPAMTSVVAVNSPADFFRPPFYVPLAPPAYNLAALGQVVAHALAHALIERREAEADIEKRWRSFWESGAVDGDDSIYCLHAGFNKNNTWRQRRLNESELGGGARLRDVLASRIAYLALMRTGHITTTNNTWRQRRLNESELGGGARLREVLASRIAYLALMRTGHNTTTVSSSRRPAAGDLPGVHLSSTQLFFVMHCALRCAMGGDRGHTFPPNREGQQEQKRCMVVYNTRGRLDDRPCGGLFGSGTMPNDCRYI</sequence>
<accession>A0ACB7SRL9</accession>
<keyword evidence="2" id="KW-1185">Reference proteome</keyword>
<protein>
    <submittedName>
        <fullName evidence="1">Uncharacterized protein</fullName>
    </submittedName>
</protein>
<evidence type="ECO:0000313" key="2">
    <source>
        <dbReference type="Proteomes" id="UP000821845"/>
    </source>
</evidence>
<dbReference type="EMBL" id="CM023482">
    <property type="protein sequence ID" value="KAH6937591.1"/>
    <property type="molecule type" value="Genomic_DNA"/>
</dbReference>
<evidence type="ECO:0000313" key="1">
    <source>
        <dbReference type="EMBL" id="KAH6937591.1"/>
    </source>
</evidence>
<gene>
    <name evidence="1" type="ORF">HPB50_001871</name>
</gene>
<organism evidence="1 2">
    <name type="scientific">Hyalomma asiaticum</name>
    <name type="common">Tick</name>
    <dbReference type="NCBI Taxonomy" id="266040"/>
    <lineage>
        <taxon>Eukaryota</taxon>
        <taxon>Metazoa</taxon>
        <taxon>Ecdysozoa</taxon>
        <taxon>Arthropoda</taxon>
        <taxon>Chelicerata</taxon>
        <taxon>Arachnida</taxon>
        <taxon>Acari</taxon>
        <taxon>Parasitiformes</taxon>
        <taxon>Ixodida</taxon>
        <taxon>Ixodoidea</taxon>
        <taxon>Ixodidae</taxon>
        <taxon>Hyalomminae</taxon>
        <taxon>Hyalomma</taxon>
    </lineage>
</organism>
<dbReference type="Proteomes" id="UP000821845">
    <property type="component" value="Chromosome 2"/>
</dbReference>
<name>A0ACB7SRL9_HYAAI</name>